<organism evidence="3 4">
    <name type="scientific">Volvox africanus</name>
    <dbReference type="NCBI Taxonomy" id="51714"/>
    <lineage>
        <taxon>Eukaryota</taxon>
        <taxon>Viridiplantae</taxon>
        <taxon>Chlorophyta</taxon>
        <taxon>core chlorophytes</taxon>
        <taxon>Chlorophyceae</taxon>
        <taxon>CS clade</taxon>
        <taxon>Chlamydomonadales</taxon>
        <taxon>Volvocaceae</taxon>
        <taxon>Volvox</taxon>
    </lineage>
</organism>
<dbReference type="Proteomes" id="UP000747399">
    <property type="component" value="Unassembled WGS sequence"/>
</dbReference>
<dbReference type="InterPro" id="IPR001229">
    <property type="entry name" value="Jacalin-like_lectin_dom"/>
</dbReference>
<dbReference type="Pfam" id="PF11735">
    <property type="entry name" value="CAP59_mtransfer"/>
    <property type="match status" value="2"/>
</dbReference>
<dbReference type="PANTHER" id="PTHR34144:SF7">
    <property type="entry name" value="EXPORT PROTEIN (CAP59), PUTATIVE (AFU_ORTHOLOGUE AFUA_7G05020)-RELATED"/>
    <property type="match status" value="1"/>
</dbReference>
<feature type="chain" id="PRO_5035204653" description="Jacalin-type lectin domain-containing protein" evidence="1">
    <location>
        <begin position="20"/>
        <end position="812"/>
    </location>
</feature>
<dbReference type="PANTHER" id="PTHR34144">
    <property type="entry name" value="CHROMOSOME 8, WHOLE GENOME SHOTGUN SEQUENCE"/>
    <property type="match status" value="1"/>
</dbReference>
<evidence type="ECO:0000313" key="4">
    <source>
        <dbReference type="Proteomes" id="UP000747399"/>
    </source>
</evidence>
<reference evidence="3" key="1">
    <citation type="journal article" date="2021" name="Proc. Natl. Acad. Sci. U.S.A.">
        <title>Three genomes in the algal genus Volvox reveal the fate of a haploid sex-determining region after a transition to homothallism.</title>
        <authorList>
            <person name="Yamamoto K."/>
            <person name="Hamaji T."/>
            <person name="Kawai-Toyooka H."/>
            <person name="Matsuzaki R."/>
            <person name="Takahashi F."/>
            <person name="Nishimura Y."/>
            <person name="Kawachi M."/>
            <person name="Noguchi H."/>
            <person name="Minakuchi Y."/>
            <person name="Umen J.G."/>
            <person name="Toyoda A."/>
            <person name="Nozaki H."/>
        </authorList>
    </citation>
    <scope>NUCLEOTIDE SEQUENCE</scope>
    <source>
        <strain evidence="3">NIES-3780</strain>
    </source>
</reference>
<dbReference type="SUPFAM" id="SSF51101">
    <property type="entry name" value="Mannose-binding lectins"/>
    <property type="match status" value="1"/>
</dbReference>
<dbReference type="AlphaFoldDB" id="A0A8J4B3M6"/>
<feature type="domain" description="Jacalin-type lectin" evidence="2">
    <location>
        <begin position="666"/>
        <end position="812"/>
    </location>
</feature>
<comment type="caution">
    <text evidence="3">The sequence shown here is derived from an EMBL/GenBank/DDBJ whole genome shotgun (WGS) entry which is preliminary data.</text>
</comment>
<dbReference type="Pfam" id="PF01419">
    <property type="entry name" value="Jacalin"/>
    <property type="match status" value="1"/>
</dbReference>
<evidence type="ECO:0000313" key="3">
    <source>
        <dbReference type="EMBL" id="GIL53349.1"/>
    </source>
</evidence>
<dbReference type="PROSITE" id="PS51752">
    <property type="entry name" value="JACALIN_LECTIN"/>
    <property type="match status" value="1"/>
</dbReference>
<gene>
    <name evidence="3" type="ORF">Vafri_8971</name>
</gene>
<dbReference type="InterPro" id="IPR036404">
    <property type="entry name" value="Jacalin-like_lectin_dom_sf"/>
</dbReference>
<keyword evidence="4" id="KW-1185">Reference proteome</keyword>
<dbReference type="EMBL" id="BNCO01000015">
    <property type="protein sequence ID" value="GIL53349.1"/>
    <property type="molecule type" value="Genomic_DNA"/>
</dbReference>
<name>A0A8J4B3M6_9CHLO</name>
<protein>
    <recommendedName>
        <fullName evidence="2">Jacalin-type lectin domain-containing protein</fullName>
    </recommendedName>
</protein>
<accession>A0A8J4B3M6</accession>
<evidence type="ECO:0000259" key="2">
    <source>
        <dbReference type="PROSITE" id="PS51752"/>
    </source>
</evidence>
<dbReference type="Gene3D" id="2.100.10.30">
    <property type="entry name" value="Jacalin-like lectin domain"/>
    <property type="match status" value="1"/>
</dbReference>
<keyword evidence="1" id="KW-0732">Signal</keyword>
<dbReference type="InterPro" id="IPR021047">
    <property type="entry name" value="Mannosyltransferase_CMT1"/>
</dbReference>
<feature type="signal peptide" evidence="1">
    <location>
        <begin position="1"/>
        <end position="19"/>
    </location>
</feature>
<sequence>MFAAFIILVLSIIAVPIYQGSLSSVRADDDPTFFFPRVPSVTLEHIQDVLNRAQELREKSQQQGQARAVATAIAAAVGTLPPIQLSQSMRMLKMLPGEVHVHLPLAMELLARIRALGIAAECRERHGGQGPPDSPRILIAANLKDCEEIMPFWILEVLRLALLLQGDPVLQAIYAPQMPTTLQLDLAAGHVQLVGISVYESGSRDRTPLWLLVAAALWKAAGVPNAMVLNGTLVRQHNVLEPVTGKLIKQHRIQHLANLRNAALAPLYRNPGSFPYVMFLNDVFFCAPELVRLTYLQADIACGVDVEVWIGGDVPKVRDSRQRNTGKRMRRGILASAPLSLPASAVELLKRAASMGLTDDEEHGGLDDWLSADVRGAGGRSLLATNVMTTAAPTPAAQVATANTANQPVMAAAASGNATATAAAQTSDDVTADVAARWKAALERMSKVHADETAQQEEVKKRISEAAIKPRYEFYDIWVARDLGGRAFIKHDPIARDRRTLDAVHRGLPFPVKCCWNGAVFINTSHLSNGLRFRAGQRQEGECDASECSIFCEDYRRLGSGRVAIDPSVRVSYTPWTEDVHGALPGGLPAKMPWSTVKRSGALERMQNLWTDTASDMFVDCVPLRKGFDGADLDRVRRIDIQRQNFTALFLERHRQLLPPPSTDCSLIMGPYGADSEGEFFDDLPYASWGKNVITRIVHKAREYIDSIQVVYGSTPARVHGGNDGGEANDNMVEGGEFINAAVVYYDDTAVHGIALSTSVGRRITIGNLRDGVRRAVATPCPADKRHRGRYRLIAFAGTSDRYLRSVTLLWS</sequence>
<dbReference type="SMART" id="SM00915">
    <property type="entry name" value="Jacalin"/>
    <property type="match status" value="1"/>
</dbReference>
<evidence type="ECO:0000256" key="1">
    <source>
        <dbReference type="SAM" id="SignalP"/>
    </source>
</evidence>
<proteinExistence type="predicted"/>